<feature type="transmembrane region" description="Helical" evidence="1">
    <location>
        <begin position="82"/>
        <end position="106"/>
    </location>
</feature>
<dbReference type="EMBL" id="ADLD01000013">
    <property type="protein sequence ID" value="EHB91392.1"/>
    <property type="molecule type" value="Genomic_DNA"/>
</dbReference>
<feature type="transmembrane region" description="Helical" evidence="1">
    <location>
        <begin position="20"/>
        <end position="45"/>
    </location>
</feature>
<organism evidence="2 3">
    <name type="scientific">Alistipes indistinctus YIT 12060</name>
    <dbReference type="NCBI Taxonomy" id="742725"/>
    <lineage>
        <taxon>Bacteria</taxon>
        <taxon>Pseudomonadati</taxon>
        <taxon>Bacteroidota</taxon>
        <taxon>Bacteroidia</taxon>
        <taxon>Bacteroidales</taxon>
        <taxon>Rikenellaceae</taxon>
        <taxon>Alistipes</taxon>
    </lineage>
</organism>
<evidence type="ECO:0000313" key="2">
    <source>
        <dbReference type="EMBL" id="EHB91392.1"/>
    </source>
</evidence>
<dbReference type="PATRIC" id="fig|742725.3.peg.1528"/>
<dbReference type="RefSeq" id="WP_009134247.1">
    <property type="nucleotide sequence ID" value="NZ_CP102250.1"/>
</dbReference>
<proteinExistence type="predicted"/>
<dbReference type="eggNOG" id="COG0385">
    <property type="taxonomic scope" value="Bacteria"/>
</dbReference>
<dbReference type="Proteomes" id="UP000006008">
    <property type="component" value="Unassembled WGS sequence"/>
</dbReference>
<gene>
    <name evidence="2" type="ORF">HMPREF9450_01441</name>
</gene>
<keyword evidence="1" id="KW-1133">Transmembrane helix</keyword>
<name>G5H9X6_9BACT</name>
<dbReference type="Pfam" id="PF13593">
    <property type="entry name" value="SBF_like"/>
    <property type="match status" value="1"/>
</dbReference>
<dbReference type="Gene3D" id="1.20.1530.20">
    <property type="match status" value="1"/>
</dbReference>
<evidence type="ECO:0000256" key="1">
    <source>
        <dbReference type="SAM" id="Phobius"/>
    </source>
</evidence>
<dbReference type="InterPro" id="IPR038770">
    <property type="entry name" value="Na+/solute_symporter_sf"/>
</dbReference>
<feature type="transmembrane region" description="Helical" evidence="1">
    <location>
        <begin position="113"/>
        <end position="135"/>
    </location>
</feature>
<dbReference type="AlphaFoldDB" id="G5H9X6"/>
<reference evidence="2 3" key="1">
    <citation type="submission" date="2011-08" db="EMBL/GenBank/DDBJ databases">
        <title>The Genome Sequence of Alistipes indistinctus YIT 12060.</title>
        <authorList>
            <consortium name="The Broad Institute Genome Sequencing Platform"/>
            <person name="Earl A."/>
            <person name="Ward D."/>
            <person name="Feldgarden M."/>
            <person name="Gevers D."/>
            <person name="Morotomi M."/>
            <person name="Young S.K."/>
            <person name="Zeng Q."/>
            <person name="Gargeya S."/>
            <person name="Fitzgerald M."/>
            <person name="Haas B."/>
            <person name="Abouelleil A."/>
            <person name="Alvarado L."/>
            <person name="Arachchi H.M."/>
            <person name="Berlin A."/>
            <person name="Brown A."/>
            <person name="Chapman S.B."/>
            <person name="Chen Z."/>
            <person name="Dunbar C."/>
            <person name="Freedman E."/>
            <person name="Gearin G."/>
            <person name="Gellesch M."/>
            <person name="Goldberg J."/>
            <person name="Griggs A."/>
            <person name="Gujja S."/>
            <person name="Heiman D."/>
            <person name="Howarth C."/>
            <person name="Larson L."/>
            <person name="Lui A."/>
            <person name="MacDonald P.J.P."/>
            <person name="Montmayeur A."/>
            <person name="Murphy C."/>
            <person name="Neiman D."/>
            <person name="Pearson M."/>
            <person name="Priest M."/>
            <person name="Roberts A."/>
            <person name="Saif S."/>
            <person name="Shea T."/>
            <person name="Shenoy N."/>
            <person name="Sisk P."/>
            <person name="Stolte C."/>
            <person name="Sykes S."/>
            <person name="Wortman J."/>
            <person name="Nusbaum C."/>
            <person name="Birren B."/>
        </authorList>
    </citation>
    <scope>NUCLEOTIDE SEQUENCE [LARGE SCALE GENOMIC DNA]</scope>
    <source>
        <strain evidence="2 3">YIT 12060</strain>
    </source>
</reference>
<feature type="transmembrane region" description="Helical" evidence="1">
    <location>
        <begin position="57"/>
        <end position="76"/>
    </location>
</feature>
<feature type="transmembrane region" description="Helical" evidence="1">
    <location>
        <begin position="187"/>
        <end position="207"/>
    </location>
</feature>
<evidence type="ECO:0008006" key="4">
    <source>
        <dbReference type="Google" id="ProtNLM"/>
    </source>
</evidence>
<dbReference type="InterPro" id="IPR016833">
    <property type="entry name" value="Put_Na-Bile_cotransptr"/>
</dbReference>
<feature type="transmembrane region" description="Helical" evidence="1">
    <location>
        <begin position="147"/>
        <end position="167"/>
    </location>
</feature>
<accession>G5H9X6</accession>
<sequence>MVLQQFKNWMLPIAMITGGLFYPFFSQLAPVIPYLIFCMLLVPYCKISLTRIRIKPLHLFLILIQIIGGLGIYTALSFYDPLVAQGIFICVLAPTATSAAVITGMLGGNVASLATFSLLSNLCVAVLSPLIFSFIGEHVSMPFGHSFGIICRQMIPLLILPFVLAMLLRRFLPRVHHEIKKRQELSFYMWSVALATVTGNTVSFLMRQDASNYRIETIMALLALVVCGLQFITGRRIGRRFRDKVAGAQGLGQKNTILAIWMAQTYLNPVSSVAPAFYVVWQNIVNSYQLWLRRRDKG</sequence>
<dbReference type="STRING" id="742725.HMPREF9450_01441"/>
<dbReference type="GeneID" id="92815523"/>
<dbReference type="HOGENOM" id="CLU_077393_0_0_10"/>
<feature type="transmembrane region" description="Helical" evidence="1">
    <location>
        <begin position="213"/>
        <end position="232"/>
    </location>
</feature>
<keyword evidence="1" id="KW-0812">Transmembrane</keyword>
<evidence type="ECO:0000313" key="3">
    <source>
        <dbReference type="Proteomes" id="UP000006008"/>
    </source>
</evidence>
<comment type="caution">
    <text evidence="2">The sequence shown here is derived from an EMBL/GenBank/DDBJ whole genome shotgun (WGS) entry which is preliminary data.</text>
</comment>
<keyword evidence="3" id="KW-1185">Reference proteome</keyword>
<protein>
    <recommendedName>
        <fullName evidence="4">Transporter</fullName>
    </recommendedName>
</protein>
<keyword evidence="1" id="KW-0472">Membrane</keyword>